<protein>
    <submittedName>
        <fullName evidence="8">Lanosterol 14-alpha-demethylase</fullName>
        <ecNumber evidence="8">1.14.14.154</ecNumber>
    </submittedName>
</protein>
<dbReference type="PRINTS" id="PR00385">
    <property type="entry name" value="P450"/>
</dbReference>
<dbReference type="EC" id="1.14.14.154" evidence="8"/>
<dbReference type="EMBL" id="JASJQH010007171">
    <property type="protein sequence ID" value="KAK9716901.1"/>
    <property type="molecule type" value="Genomic_DNA"/>
</dbReference>
<dbReference type="PANTHER" id="PTHR24304">
    <property type="entry name" value="CYTOCHROME P450 FAMILY 7"/>
    <property type="match status" value="1"/>
</dbReference>
<organism evidence="8 9">
    <name type="scientific">Basidiobolus ranarum</name>
    <dbReference type="NCBI Taxonomy" id="34480"/>
    <lineage>
        <taxon>Eukaryota</taxon>
        <taxon>Fungi</taxon>
        <taxon>Fungi incertae sedis</taxon>
        <taxon>Zoopagomycota</taxon>
        <taxon>Entomophthoromycotina</taxon>
        <taxon>Basidiobolomycetes</taxon>
        <taxon>Basidiobolales</taxon>
        <taxon>Basidiobolaceae</taxon>
        <taxon>Basidiobolus</taxon>
    </lineage>
</organism>
<keyword evidence="3 6" id="KW-0349">Heme</keyword>
<dbReference type="InterPro" id="IPR050529">
    <property type="entry name" value="CYP450_sterol_14alpha_dmase"/>
</dbReference>
<dbReference type="PROSITE" id="PS00086">
    <property type="entry name" value="CYTOCHROME_P450"/>
    <property type="match status" value="1"/>
</dbReference>
<evidence type="ECO:0000256" key="4">
    <source>
        <dbReference type="ARBA" id="ARBA00022723"/>
    </source>
</evidence>
<keyword evidence="7" id="KW-1133">Transmembrane helix</keyword>
<dbReference type="InterPro" id="IPR002403">
    <property type="entry name" value="Cyt_P450_E_grp-IV"/>
</dbReference>
<gene>
    <name evidence="8" type="primary">ERG11_2</name>
    <name evidence="8" type="ORF">K7432_006581</name>
</gene>
<sequence length="518" mass="59443">MGAVVNVIQNFLSVHQFTNFFTITLGVLIVYVLADWCNQKATIITYLLHAEYGKKELNAPPMVPYWVPFIGSMISFGMNPVDFLTENRKKYGDVFTFLMFGRKMTYALGTEGNNFVLNSKHSHVNAEEAYRPLTKPVFGEGVVYDCPNHMLMDQKRFAKEGLSFDALRTYVPMIVEETVEYFKRWNKTTDEAEISVAFAELIINTASRCLMGKEIRSQLDETVAHLLHDLDNGFQPINFLFEWLPLPSYRKRDEAHIKLTNIFLNIIENRRQKGDMNNEDILQHFMTATYKDGHQMTDKEVAHMMIALLMAGQHTSAATSTWALMHIAYDPKLRAQIYAEQKEIFGEELEPLNFNDLNKCKVLDNLVRETLRMHTPIVAIMRKVVQAVNYPKSDIVVPKGHFLCSSPIITQISEEHFENPMEFNASRWNNISSEKDDDDSIFGTTGKGAKNPYLPFGAGRHRCIGEPFAYVQIKTILATLVRLFEIENVPGREFPEPDYTKLFVTPQTPVSCKYTRRN</sequence>
<evidence type="ECO:0000256" key="2">
    <source>
        <dbReference type="ARBA" id="ARBA00010617"/>
    </source>
</evidence>
<dbReference type="PRINTS" id="PR00465">
    <property type="entry name" value="EP450IV"/>
</dbReference>
<evidence type="ECO:0000256" key="1">
    <source>
        <dbReference type="ARBA" id="ARBA00001971"/>
    </source>
</evidence>
<dbReference type="InterPro" id="IPR001128">
    <property type="entry name" value="Cyt_P450"/>
</dbReference>
<dbReference type="Gene3D" id="1.10.630.10">
    <property type="entry name" value="Cytochrome P450"/>
    <property type="match status" value="1"/>
</dbReference>
<evidence type="ECO:0000256" key="3">
    <source>
        <dbReference type="ARBA" id="ARBA00022617"/>
    </source>
</evidence>
<dbReference type="Pfam" id="PF00067">
    <property type="entry name" value="p450"/>
    <property type="match status" value="1"/>
</dbReference>
<keyword evidence="6" id="KW-0503">Monooxygenase</keyword>
<evidence type="ECO:0000313" key="9">
    <source>
        <dbReference type="Proteomes" id="UP001479436"/>
    </source>
</evidence>
<evidence type="ECO:0000313" key="8">
    <source>
        <dbReference type="EMBL" id="KAK9716901.1"/>
    </source>
</evidence>
<dbReference type="InterPro" id="IPR036396">
    <property type="entry name" value="Cyt_P450_sf"/>
</dbReference>
<dbReference type="SUPFAM" id="SSF48264">
    <property type="entry name" value="Cytochrome P450"/>
    <property type="match status" value="1"/>
</dbReference>
<dbReference type="GO" id="GO:0008398">
    <property type="term" value="F:sterol 14-demethylase activity"/>
    <property type="evidence" value="ECO:0007669"/>
    <property type="project" value="UniProtKB-EC"/>
</dbReference>
<comment type="similarity">
    <text evidence="2 6">Belongs to the cytochrome P450 family.</text>
</comment>
<dbReference type="PANTHER" id="PTHR24304:SF2">
    <property type="entry name" value="24-HYDROXYCHOLESTEROL 7-ALPHA-HYDROXYLASE"/>
    <property type="match status" value="1"/>
</dbReference>
<keyword evidence="5 6" id="KW-0408">Iron</keyword>
<accession>A0ABR2W277</accession>
<comment type="caution">
    <text evidence="8">The sequence shown here is derived from an EMBL/GenBank/DDBJ whole genome shotgun (WGS) entry which is preliminary data.</text>
</comment>
<comment type="cofactor">
    <cofactor evidence="1">
        <name>heme</name>
        <dbReference type="ChEBI" id="CHEBI:30413"/>
    </cofactor>
</comment>
<name>A0ABR2W277_9FUNG</name>
<feature type="transmembrane region" description="Helical" evidence="7">
    <location>
        <begin position="12"/>
        <end position="34"/>
    </location>
</feature>
<evidence type="ECO:0000256" key="5">
    <source>
        <dbReference type="ARBA" id="ARBA00023004"/>
    </source>
</evidence>
<keyword evidence="7" id="KW-0812">Transmembrane</keyword>
<dbReference type="Proteomes" id="UP001479436">
    <property type="component" value="Unassembled WGS sequence"/>
</dbReference>
<dbReference type="CDD" id="cd11042">
    <property type="entry name" value="CYP51-like"/>
    <property type="match status" value="1"/>
</dbReference>
<reference evidence="8 9" key="1">
    <citation type="submission" date="2023-04" db="EMBL/GenBank/DDBJ databases">
        <title>Genome of Basidiobolus ranarum AG-B5.</title>
        <authorList>
            <person name="Stajich J.E."/>
            <person name="Carter-House D."/>
            <person name="Gryganskyi A."/>
        </authorList>
    </citation>
    <scope>NUCLEOTIDE SEQUENCE [LARGE SCALE GENOMIC DNA]</scope>
    <source>
        <strain evidence="8 9">AG-B5</strain>
    </source>
</reference>
<evidence type="ECO:0000256" key="7">
    <source>
        <dbReference type="SAM" id="Phobius"/>
    </source>
</evidence>
<keyword evidence="6 8" id="KW-0560">Oxidoreductase</keyword>
<dbReference type="InterPro" id="IPR017972">
    <property type="entry name" value="Cyt_P450_CS"/>
</dbReference>
<keyword evidence="4 6" id="KW-0479">Metal-binding</keyword>
<keyword evidence="9" id="KW-1185">Reference proteome</keyword>
<proteinExistence type="inferred from homology"/>
<evidence type="ECO:0000256" key="6">
    <source>
        <dbReference type="RuleBase" id="RU000461"/>
    </source>
</evidence>
<keyword evidence="7" id="KW-0472">Membrane</keyword>